<dbReference type="PROSITE" id="PS00061">
    <property type="entry name" value="ADH_SHORT"/>
    <property type="match status" value="1"/>
</dbReference>
<evidence type="ECO:0000256" key="2">
    <source>
        <dbReference type="ARBA" id="ARBA00023002"/>
    </source>
</evidence>
<name>A0ABV5V5M4_9MICO</name>
<evidence type="ECO:0000313" key="5">
    <source>
        <dbReference type="Proteomes" id="UP001589613"/>
    </source>
</evidence>
<evidence type="ECO:0000256" key="1">
    <source>
        <dbReference type="ARBA" id="ARBA00006484"/>
    </source>
</evidence>
<dbReference type="InterPro" id="IPR020904">
    <property type="entry name" value="Sc_DH/Rdtase_CS"/>
</dbReference>
<dbReference type="InterPro" id="IPR002347">
    <property type="entry name" value="SDR_fam"/>
</dbReference>
<dbReference type="PRINTS" id="PR00081">
    <property type="entry name" value="GDHRDH"/>
</dbReference>
<dbReference type="EMBL" id="JBHMAX010000024">
    <property type="protein sequence ID" value="MFB9733130.1"/>
    <property type="molecule type" value="Genomic_DNA"/>
</dbReference>
<evidence type="ECO:0000256" key="3">
    <source>
        <dbReference type="SAM" id="MobiDB-lite"/>
    </source>
</evidence>
<dbReference type="EC" id="1.1.1.-" evidence="4"/>
<dbReference type="Gene3D" id="3.40.50.720">
    <property type="entry name" value="NAD(P)-binding Rossmann-like Domain"/>
    <property type="match status" value="1"/>
</dbReference>
<dbReference type="PRINTS" id="PR00080">
    <property type="entry name" value="SDRFAMILY"/>
</dbReference>
<feature type="region of interest" description="Disordered" evidence="3">
    <location>
        <begin position="1"/>
        <end position="20"/>
    </location>
</feature>
<protein>
    <submittedName>
        <fullName evidence="4">SDR family NAD(P)-dependent oxidoreductase</fullName>
        <ecNumber evidence="4">1.1.1.-</ecNumber>
    </submittedName>
</protein>
<gene>
    <name evidence="4" type="ORF">ACFFN0_13855</name>
</gene>
<keyword evidence="5" id="KW-1185">Reference proteome</keyword>
<dbReference type="InterPro" id="IPR036291">
    <property type="entry name" value="NAD(P)-bd_dom_sf"/>
</dbReference>
<sequence length="279" mass="28774">MSARAGEARTEAAGTPSRGVLVTGSSRGVGAATARAFAARGDRVVVHYHGSEDLARDVLGSLPGEGHGLVQADLGDPAAVERLAAEAVGVLGRVDVLVNNAAMIVAPEEGRGRRGTHPLEETSYPDWVAVWERTLATNLLGPAHLIWQVARHMIDVPAAEGLPAGRIVDVGSRGAYRGEPDIPAYGASKAGLHALGQSMAVRLAPHGIAVLGVAPGFIATEMAGYALAGDQGEAVRAQSPFHRVATPEEIADAVVALADPWSHWASGAVLDFNGASHLR</sequence>
<dbReference type="RefSeq" id="WP_202876606.1">
    <property type="nucleotide sequence ID" value="NZ_JBHMAX010000024.1"/>
</dbReference>
<keyword evidence="2 4" id="KW-0560">Oxidoreductase</keyword>
<dbReference type="PANTHER" id="PTHR42760">
    <property type="entry name" value="SHORT-CHAIN DEHYDROGENASES/REDUCTASES FAMILY MEMBER"/>
    <property type="match status" value="1"/>
</dbReference>
<dbReference type="CDD" id="cd05233">
    <property type="entry name" value="SDR_c"/>
    <property type="match status" value="1"/>
</dbReference>
<evidence type="ECO:0000313" key="4">
    <source>
        <dbReference type="EMBL" id="MFB9733130.1"/>
    </source>
</evidence>
<dbReference type="Pfam" id="PF13561">
    <property type="entry name" value="adh_short_C2"/>
    <property type="match status" value="1"/>
</dbReference>
<reference evidence="4 5" key="1">
    <citation type="submission" date="2024-09" db="EMBL/GenBank/DDBJ databases">
        <authorList>
            <person name="Sun Q."/>
            <person name="Mori K."/>
        </authorList>
    </citation>
    <scope>NUCLEOTIDE SEQUENCE [LARGE SCALE GENOMIC DNA]</scope>
    <source>
        <strain evidence="4 5">JCM 12763</strain>
    </source>
</reference>
<organism evidence="4 5">
    <name type="scientific">Ornithinimicrobium kibberense</name>
    <dbReference type="NCBI Taxonomy" id="282060"/>
    <lineage>
        <taxon>Bacteria</taxon>
        <taxon>Bacillati</taxon>
        <taxon>Actinomycetota</taxon>
        <taxon>Actinomycetes</taxon>
        <taxon>Micrococcales</taxon>
        <taxon>Ornithinimicrobiaceae</taxon>
        <taxon>Ornithinimicrobium</taxon>
    </lineage>
</organism>
<dbReference type="GO" id="GO:0016491">
    <property type="term" value="F:oxidoreductase activity"/>
    <property type="evidence" value="ECO:0007669"/>
    <property type="project" value="UniProtKB-KW"/>
</dbReference>
<accession>A0ABV5V5M4</accession>
<dbReference type="Proteomes" id="UP001589613">
    <property type="component" value="Unassembled WGS sequence"/>
</dbReference>
<dbReference type="PANTHER" id="PTHR42760:SF133">
    <property type="entry name" value="3-OXOACYL-[ACYL-CARRIER-PROTEIN] REDUCTASE"/>
    <property type="match status" value="1"/>
</dbReference>
<comment type="caution">
    <text evidence="4">The sequence shown here is derived from an EMBL/GenBank/DDBJ whole genome shotgun (WGS) entry which is preliminary data.</text>
</comment>
<feature type="compositionally biased region" description="Basic and acidic residues" evidence="3">
    <location>
        <begin position="1"/>
        <end position="10"/>
    </location>
</feature>
<comment type="similarity">
    <text evidence="1">Belongs to the short-chain dehydrogenases/reductases (SDR) family.</text>
</comment>
<dbReference type="SUPFAM" id="SSF51735">
    <property type="entry name" value="NAD(P)-binding Rossmann-fold domains"/>
    <property type="match status" value="1"/>
</dbReference>
<proteinExistence type="inferred from homology"/>